<keyword evidence="2" id="KW-0547">Nucleotide-binding</keyword>
<comment type="similarity">
    <text evidence="5">Belongs to the ABC transporter superfamily. Macrolide exporter (TC 3.A.1.122) family.</text>
</comment>
<dbReference type="OrthoDB" id="1114670at2"/>
<dbReference type="InterPro" id="IPR017911">
    <property type="entry name" value="MacB-like_ATP-bd"/>
</dbReference>
<dbReference type="GO" id="GO:0005524">
    <property type="term" value="F:ATP binding"/>
    <property type="evidence" value="ECO:0007669"/>
    <property type="project" value="UniProtKB-KW"/>
</dbReference>
<accession>A0A4Q1C297</accession>
<dbReference type="PANTHER" id="PTHR42798">
    <property type="entry name" value="LIPOPROTEIN-RELEASING SYSTEM ATP-BINDING PROTEIN LOLD"/>
    <property type="match status" value="1"/>
</dbReference>
<dbReference type="GO" id="GO:0022857">
    <property type="term" value="F:transmembrane transporter activity"/>
    <property type="evidence" value="ECO:0007669"/>
    <property type="project" value="UniProtKB-ARBA"/>
</dbReference>
<dbReference type="Gene3D" id="3.40.50.300">
    <property type="entry name" value="P-loop containing nucleotide triphosphate hydrolases"/>
    <property type="match status" value="1"/>
</dbReference>
<evidence type="ECO:0000313" key="8">
    <source>
        <dbReference type="Proteomes" id="UP000289455"/>
    </source>
</evidence>
<dbReference type="InterPro" id="IPR003593">
    <property type="entry name" value="AAA+_ATPase"/>
</dbReference>
<keyword evidence="3 7" id="KW-0067">ATP-binding</keyword>
<dbReference type="SMART" id="SM00382">
    <property type="entry name" value="AAA"/>
    <property type="match status" value="1"/>
</dbReference>
<dbReference type="FunFam" id="3.40.50.300:FF:000032">
    <property type="entry name" value="Export ABC transporter ATP-binding protein"/>
    <property type="match status" value="1"/>
</dbReference>
<evidence type="ECO:0000256" key="3">
    <source>
        <dbReference type="ARBA" id="ARBA00022840"/>
    </source>
</evidence>
<organism evidence="7 8">
    <name type="scientific">Aquirufa rosea</name>
    <dbReference type="NCBI Taxonomy" id="2509241"/>
    <lineage>
        <taxon>Bacteria</taxon>
        <taxon>Pseudomonadati</taxon>
        <taxon>Bacteroidota</taxon>
        <taxon>Cytophagia</taxon>
        <taxon>Cytophagales</taxon>
        <taxon>Flectobacillaceae</taxon>
        <taxon>Aquirufa</taxon>
    </lineage>
</organism>
<dbReference type="Proteomes" id="UP000289455">
    <property type="component" value="Unassembled WGS sequence"/>
</dbReference>
<evidence type="ECO:0000256" key="5">
    <source>
        <dbReference type="ARBA" id="ARBA00038388"/>
    </source>
</evidence>
<dbReference type="CDD" id="cd03255">
    <property type="entry name" value="ABC_MJ0796_LolCDE_FtsE"/>
    <property type="match status" value="1"/>
</dbReference>
<dbReference type="AlphaFoldDB" id="A0A4Q1C297"/>
<evidence type="ECO:0000259" key="6">
    <source>
        <dbReference type="PROSITE" id="PS50893"/>
    </source>
</evidence>
<evidence type="ECO:0000256" key="1">
    <source>
        <dbReference type="ARBA" id="ARBA00022448"/>
    </source>
</evidence>
<evidence type="ECO:0000313" key="7">
    <source>
        <dbReference type="EMBL" id="RXK52225.1"/>
    </source>
</evidence>
<dbReference type="PROSITE" id="PS50893">
    <property type="entry name" value="ABC_TRANSPORTER_2"/>
    <property type="match status" value="1"/>
</dbReference>
<dbReference type="PROSITE" id="PS00211">
    <property type="entry name" value="ABC_TRANSPORTER_1"/>
    <property type="match status" value="1"/>
</dbReference>
<dbReference type="SUPFAM" id="SSF52540">
    <property type="entry name" value="P-loop containing nucleoside triphosphate hydrolases"/>
    <property type="match status" value="1"/>
</dbReference>
<dbReference type="PANTHER" id="PTHR42798:SF7">
    <property type="entry name" value="ALPHA-D-RIBOSE 1-METHYLPHOSPHONATE 5-TRIPHOSPHATE SYNTHASE SUBUNIT PHNL"/>
    <property type="match status" value="1"/>
</dbReference>
<dbReference type="GO" id="GO:0098796">
    <property type="term" value="C:membrane protein complex"/>
    <property type="evidence" value="ECO:0007669"/>
    <property type="project" value="UniProtKB-ARBA"/>
</dbReference>
<keyword evidence="1" id="KW-0813">Transport</keyword>
<keyword evidence="4" id="KW-1278">Translocase</keyword>
<dbReference type="InterPro" id="IPR017871">
    <property type="entry name" value="ABC_transporter-like_CS"/>
</dbReference>
<sequence length="225" mass="25486">MLELKNISKSYGTQLILDNISFTINNNELISILGPSGSGKSTLLQIIGLLTNYNSGEIYLDGTPYSSLDNQEQNIFRNQKMGFVFQFHNLLGEFTCEENIKFPLFIRGGNFSKEDQEFFHKLVNKLGITDILKKYPSQVSGGEQQRIAVARALINRPSILLADEPTGNLDKSNAENLYNLFLELKRDWNQRIIMVTHNEALTYESDQVIILNSGKIQLTKSDKMS</sequence>
<dbReference type="RefSeq" id="WP_129025275.1">
    <property type="nucleotide sequence ID" value="NZ_SDHY01000001.1"/>
</dbReference>
<evidence type="ECO:0000256" key="2">
    <source>
        <dbReference type="ARBA" id="ARBA00022741"/>
    </source>
</evidence>
<protein>
    <submittedName>
        <fullName evidence="7">ABC transporter ATP-binding protein</fullName>
    </submittedName>
</protein>
<dbReference type="InterPro" id="IPR027417">
    <property type="entry name" value="P-loop_NTPase"/>
</dbReference>
<dbReference type="EMBL" id="SDHY01000001">
    <property type="protein sequence ID" value="RXK52225.1"/>
    <property type="molecule type" value="Genomic_DNA"/>
</dbReference>
<feature type="domain" description="ABC transporter" evidence="6">
    <location>
        <begin position="2"/>
        <end position="224"/>
    </location>
</feature>
<comment type="caution">
    <text evidence="7">The sequence shown here is derived from an EMBL/GenBank/DDBJ whole genome shotgun (WGS) entry which is preliminary data.</text>
</comment>
<dbReference type="GO" id="GO:0016887">
    <property type="term" value="F:ATP hydrolysis activity"/>
    <property type="evidence" value="ECO:0007669"/>
    <property type="project" value="InterPro"/>
</dbReference>
<proteinExistence type="inferred from homology"/>
<gene>
    <name evidence="7" type="ORF">ESB04_00810</name>
</gene>
<name>A0A4Q1C297_9BACT</name>
<dbReference type="Pfam" id="PF00005">
    <property type="entry name" value="ABC_tran"/>
    <property type="match status" value="1"/>
</dbReference>
<dbReference type="InterPro" id="IPR003439">
    <property type="entry name" value="ABC_transporter-like_ATP-bd"/>
</dbReference>
<evidence type="ECO:0000256" key="4">
    <source>
        <dbReference type="ARBA" id="ARBA00022967"/>
    </source>
</evidence>
<reference evidence="7 8" key="1">
    <citation type="submission" date="2019-01" db="EMBL/GenBank/DDBJ databases">
        <title>Cytophagaceae bacterium strain CAR-16.</title>
        <authorList>
            <person name="Chen W.-M."/>
        </authorList>
    </citation>
    <scope>NUCLEOTIDE SEQUENCE [LARGE SCALE GENOMIC DNA]</scope>
    <source>
        <strain evidence="7 8">CAR-16</strain>
    </source>
</reference>
<keyword evidence="8" id="KW-1185">Reference proteome</keyword>